<feature type="compositionally biased region" description="Polar residues" evidence="1">
    <location>
        <begin position="49"/>
        <end position="64"/>
    </location>
</feature>
<evidence type="ECO:0000313" key="3">
    <source>
        <dbReference type="EMBL" id="PWK16453.1"/>
    </source>
</evidence>
<protein>
    <submittedName>
        <fullName evidence="3">Uncharacterized protein with FMN-binding domain</fullName>
    </submittedName>
</protein>
<dbReference type="OrthoDB" id="2375608at2"/>
<evidence type="ECO:0000256" key="1">
    <source>
        <dbReference type="SAM" id="MobiDB-lite"/>
    </source>
</evidence>
<gene>
    <name evidence="3" type="ORF">C7459_101317</name>
</gene>
<organism evidence="3 4">
    <name type="scientific">Tumebacillus permanentifrigoris</name>
    <dbReference type="NCBI Taxonomy" id="378543"/>
    <lineage>
        <taxon>Bacteria</taxon>
        <taxon>Bacillati</taxon>
        <taxon>Bacillota</taxon>
        <taxon>Bacilli</taxon>
        <taxon>Bacillales</taxon>
        <taxon>Alicyclobacillaceae</taxon>
        <taxon>Tumebacillus</taxon>
    </lineage>
</organism>
<accession>A0A316DIJ5</accession>
<dbReference type="InterPro" id="IPR007329">
    <property type="entry name" value="FMN-bd"/>
</dbReference>
<dbReference type="Proteomes" id="UP000245634">
    <property type="component" value="Unassembled WGS sequence"/>
</dbReference>
<dbReference type="Pfam" id="PF04205">
    <property type="entry name" value="FMN_bind"/>
    <property type="match status" value="1"/>
</dbReference>
<dbReference type="SMART" id="SM00900">
    <property type="entry name" value="FMN_bind"/>
    <property type="match status" value="1"/>
</dbReference>
<feature type="domain" description="FMN-binding" evidence="2">
    <location>
        <begin position="137"/>
        <end position="208"/>
    </location>
</feature>
<dbReference type="RefSeq" id="WP_109685558.1">
    <property type="nucleotide sequence ID" value="NZ_QGGL01000001.1"/>
</dbReference>
<dbReference type="AlphaFoldDB" id="A0A316DIJ5"/>
<evidence type="ECO:0000259" key="2">
    <source>
        <dbReference type="SMART" id="SM00900"/>
    </source>
</evidence>
<feature type="region of interest" description="Disordered" evidence="1">
    <location>
        <begin position="42"/>
        <end position="136"/>
    </location>
</feature>
<name>A0A316DIJ5_9BACL</name>
<proteinExistence type="predicted"/>
<comment type="caution">
    <text evidence="3">The sequence shown here is derived from an EMBL/GenBank/DDBJ whole genome shotgun (WGS) entry which is preliminary data.</text>
</comment>
<dbReference type="Gene3D" id="3.90.1010.20">
    <property type="match status" value="1"/>
</dbReference>
<feature type="compositionally biased region" description="Low complexity" evidence="1">
    <location>
        <begin position="96"/>
        <end position="112"/>
    </location>
</feature>
<dbReference type="EMBL" id="QGGL01000001">
    <property type="protein sequence ID" value="PWK16453.1"/>
    <property type="molecule type" value="Genomic_DNA"/>
</dbReference>
<keyword evidence="4" id="KW-1185">Reference proteome</keyword>
<dbReference type="GO" id="GO:0016020">
    <property type="term" value="C:membrane"/>
    <property type="evidence" value="ECO:0007669"/>
    <property type="project" value="InterPro"/>
</dbReference>
<reference evidence="3 4" key="1">
    <citation type="submission" date="2018-05" db="EMBL/GenBank/DDBJ databases">
        <title>Genomic Encyclopedia of Type Strains, Phase IV (KMG-IV): sequencing the most valuable type-strain genomes for metagenomic binning, comparative biology and taxonomic classification.</title>
        <authorList>
            <person name="Goeker M."/>
        </authorList>
    </citation>
    <scope>NUCLEOTIDE SEQUENCE [LARGE SCALE GENOMIC DNA]</scope>
    <source>
        <strain evidence="3 4">DSM 18773</strain>
    </source>
</reference>
<dbReference type="GO" id="GO:0010181">
    <property type="term" value="F:FMN binding"/>
    <property type="evidence" value="ECO:0007669"/>
    <property type="project" value="InterPro"/>
</dbReference>
<sequence>MGAKKADKLAALCSAAIGVIYVTGYFVTDPALAALATQDRPAAVAPTDPNGQNLTPDQNLNPNQTRKHGNRGQNFGGQIPEQGQWQDGAEWPGADSNTTTPNQTPKQPSTSQGQTTSPAALSGTYKDGTYTGSGTNRIGTVEVAVTIASGKITAVEITNCNTHYPQSRIDKLPAQILKNQSDQVNNVSGATMSTTDFRTAVRQALQQAQA</sequence>
<evidence type="ECO:0000313" key="4">
    <source>
        <dbReference type="Proteomes" id="UP000245634"/>
    </source>
</evidence>